<dbReference type="EMBL" id="JASMQC010000011">
    <property type="protein sequence ID" value="KAK1941823.1"/>
    <property type="molecule type" value="Genomic_DNA"/>
</dbReference>
<dbReference type="Proteomes" id="UP001259832">
    <property type="component" value="Unassembled WGS sequence"/>
</dbReference>
<evidence type="ECO:0000313" key="2">
    <source>
        <dbReference type="Proteomes" id="UP001259832"/>
    </source>
</evidence>
<accession>A0AAD9GPC9</accession>
<protein>
    <submittedName>
        <fullName evidence="1">Uncharacterized protein</fullName>
    </submittedName>
</protein>
<comment type="caution">
    <text evidence="1">The sequence shown here is derived from an EMBL/GenBank/DDBJ whole genome shotgun (WGS) entry which is preliminary data.</text>
</comment>
<dbReference type="AlphaFoldDB" id="A0AAD9GPC9"/>
<gene>
    <name evidence="1" type="ORF">P3T76_006887</name>
</gene>
<keyword evidence="2" id="KW-1185">Reference proteome</keyword>
<organism evidence="1 2">
    <name type="scientific">Phytophthora citrophthora</name>
    <dbReference type="NCBI Taxonomy" id="4793"/>
    <lineage>
        <taxon>Eukaryota</taxon>
        <taxon>Sar</taxon>
        <taxon>Stramenopiles</taxon>
        <taxon>Oomycota</taxon>
        <taxon>Peronosporomycetes</taxon>
        <taxon>Peronosporales</taxon>
        <taxon>Peronosporaceae</taxon>
        <taxon>Phytophthora</taxon>
    </lineage>
</organism>
<evidence type="ECO:0000313" key="1">
    <source>
        <dbReference type="EMBL" id="KAK1941823.1"/>
    </source>
</evidence>
<name>A0AAD9GPC9_9STRA</name>
<reference evidence="1" key="1">
    <citation type="submission" date="2023-08" db="EMBL/GenBank/DDBJ databases">
        <title>Reference Genome Resource for the Citrus Pathogen Phytophthora citrophthora.</title>
        <authorList>
            <person name="Moller H."/>
            <person name="Coetzee B."/>
            <person name="Rose L.J."/>
            <person name="Van Niekerk J.M."/>
        </authorList>
    </citation>
    <scope>NUCLEOTIDE SEQUENCE</scope>
    <source>
        <strain evidence="1">STE-U-9442</strain>
    </source>
</reference>
<sequence>MTQGWMVVSVNSSMVGDFVTRYQDVLRNPELNQLPGPSYVFALWNAFFAVPVQVLEEGEADYGQYGVMLRCWWAALLVTFGDYLPDLSMRSGYSYLAY</sequence>
<proteinExistence type="predicted"/>